<dbReference type="Proteomes" id="UP001163321">
    <property type="component" value="Chromosome 9"/>
</dbReference>
<protein>
    <submittedName>
        <fullName evidence="1">Uncharacterized protein</fullName>
    </submittedName>
</protein>
<dbReference type="EMBL" id="CM047588">
    <property type="protein sequence ID" value="KAI9905737.1"/>
    <property type="molecule type" value="Genomic_DNA"/>
</dbReference>
<reference evidence="1 2" key="1">
    <citation type="journal article" date="2022" name="bioRxiv">
        <title>The genome of the oomycete Peronosclerospora sorghi, a cosmopolitan pathogen of maize and sorghum, is inflated with dispersed pseudogenes.</title>
        <authorList>
            <person name="Fletcher K."/>
            <person name="Martin F."/>
            <person name="Isakeit T."/>
            <person name="Cavanaugh K."/>
            <person name="Magill C."/>
            <person name="Michelmore R."/>
        </authorList>
    </citation>
    <scope>NUCLEOTIDE SEQUENCE [LARGE SCALE GENOMIC DNA]</scope>
    <source>
        <strain evidence="1">P6</strain>
    </source>
</reference>
<accession>A0ACC0VH11</accession>
<proteinExistence type="predicted"/>
<keyword evidence="2" id="KW-1185">Reference proteome</keyword>
<evidence type="ECO:0000313" key="2">
    <source>
        <dbReference type="Proteomes" id="UP001163321"/>
    </source>
</evidence>
<sequence length="105" mass="11294">MERTGMEVMEEDIEKRKKVKGMYPVFERLDCVMGERVVANPPPDETADDVASILIFGSAPSTGGEGDPDAVESDVESRVGDELLSVNATTSSKPDVSIHLAQPSQ</sequence>
<organism evidence="1 2">
    <name type="scientific">Peronosclerospora sorghi</name>
    <dbReference type="NCBI Taxonomy" id="230839"/>
    <lineage>
        <taxon>Eukaryota</taxon>
        <taxon>Sar</taxon>
        <taxon>Stramenopiles</taxon>
        <taxon>Oomycota</taxon>
        <taxon>Peronosporomycetes</taxon>
        <taxon>Peronosporales</taxon>
        <taxon>Peronosporaceae</taxon>
        <taxon>Peronosclerospora</taxon>
    </lineage>
</organism>
<evidence type="ECO:0000313" key="1">
    <source>
        <dbReference type="EMBL" id="KAI9905737.1"/>
    </source>
</evidence>
<gene>
    <name evidence="1" type="ORF">PsorP6_013946</name>
</gene>
<comment type="caution">
    <text evidence="1">The sequence shown here is derived from an EMBL/GenBank/DDBJ whole genome shotgun (WGS) entry which is preliminary data.</text>
</comment>
<name>A0ACC0VH11_9STRA</name>